<dbReference type="AlphaFoldDB" id="A0A3B0UUD7"/>
<reference evidence="1" key="1">
    <citation type="submission" date="2018-06" db="EMBL/GenBank/DDBJ databases">
        <authorList>
            <person name="Zhirakovskaya E."/>
        </authorList>
    </citation>
    <scope>NUCLEOTIDE SEQUENCE</scope>
</reference>
<feature type="non-terminal residue" evidence="1">
    <location>
        <position position="75"/>
    </location>
</feature>
<proteinExistence type="predicted"/>
<dbReference type="Gene3D" id="1.25.40.10">
    <property type="entry name" value="Tetratricopeptide repeat domain"/>
    <property type="match status" value="1"/>
</dbReference>
<dbReference type="EMBL" id="UOES01000485">
    <property type="protein sequence ID" value="VAW28937.1"/>
    <property type="molecule type" value="Genomic_DNA"/>
</dbReference>
<name>A0A3B0UUD7_9ZZZZ</name>
<protein>
    <submittedName>
        <fullName evidence="1">Uncharacterized protein</fullName>
    </submittedName>
</protein>
<evidence type="ECO:0000313" key="1">
    <source>
        <dbReference type="EMBL" id="VAW28937.1"/>
    </source>
</evidence>
<accession>A0A3B0UUD7</accession>
<gene>
    <name evidence="1" type="ORF">MNBD_BACTEROID06-897</name>
</gene>
<organism evidence="1">
    <name type="scientific">hydrothermal vent metagenome</name>
    <dbReference type="NCBI Taxonomy" id="652676"/>
    <lineage>
        <taxon>unclassified sequences</taxon>
        <taxon>metagenomes</taxon>
        <taxon>ecological metagenomes</taxon>
    </lineage>
</organism>
<dbReference type="InterPro" id="IPR011990">
    <property type="entry name" value="TPR-like_helical_dom_sf"/>
</dbReference>
<sequence>MKIFLIGSFLLLTLNTWSQSLPKNPENRKELIQEAENIRQEGHKYFNKKKYDSALYKYNVALILFKLQSDSTSIA</sequence>